<name>A0A6C0BMJ6_9ZZZZ</name>
<sequence length="81" mass="9563">MQVDFEKTRDGKYPKAQWPQLLHRKITPKFLDTLAVNYPRFEFEILTVFDPRPDPDEEVKPYRVRIFTDSDGVVIKIPVNG</sequence>
<organism evidence="1">
    <name type="scientific">viral metagenome</name>
    <dbReference type="NCBI Taxonomy" id="1070528"/>
    <lineage>
        <taxon>unclassified sequences</taxon>
        <taxon>metagenomes</taxon>
        <taxon>organismal metagenomes</taxon>
    </lineage>
</organism>
<evidence type="ECO:0000313" key="1">
    <source>
        <dbReference type="EMBL" id="QHS93242.1"/>
    </source>
</evidence>
<protein>
    <submittedName>
        <fullName evidence="1">Uncharacterized protein</fullName>
    </submittedName>
</protein>
<dbReference type="EMBL" id="MN739201">
    <property type="protein sequence ID" value="QHS93242.1"/>
    <property type="molecule type" value="Genomic_DNA"/>
</dbReference>
<reference evidence="1" key="1">
    <citation type="journal article" date="2020" name="Nature">
        <title>Giant virus diversity and host interactions through global metagenomics.</title>
        <authorList>
            <person name="Schulz F."/>
            <person name="Roux S."/>
            <person name="Paez-Espino D."/>
            <person name="Jungbluth S."/>
            <person name="Walsh D.A."/>
            <person name="Denef V.J."/>
            <person name="McMahon K.D."/>
            <person name="Konstantinidis K.T."/>
            <person name="Eloe-Fadrosh E.A."/>
            <person name="Kyrpides N.C."/>
            <person name="Woyke T."/>
        </authorList>
    </citation>
    <scope>NUCLEOTIDE SEQUENCE</scope>
    <source>
        <strain evidence="1">GVMAG-M-3300017989-17</strain>
    </source>
</reference>
<proteinExistence type="predicted"/>
<dbReference type="AlphaFoldDB" id="A0A6C0BMJ6"/>
<accession>A0A6C0BMJ6</accession>